<dbReference type="SUPFAM" id="SSF47769">
    <property type="entry name" value="SAM/Pointed domain"/>
    <property type="match status" value="2"/>
</dbReference>
<evidence type="ECO:0000256" key="11">
    <source>
        <dbReference type="ARBA" id="ARBA00046329"/>
    </source>
</evidence>
<feature type="domain" description="SAM" evidence="15">
    <location>
        <begin position="1352"/>
        <end position="1420"/>
    </location>
</feature>
<evidence type="ECO:0000313" key="17">
    <source>
        <dbReference type="Proteomes" id="UP000242188"/>
    </source>
</evidence>
<evidence type="ECO:0000256" key="8">
    <source>
        <dbReference type="ARBA" id="ARBA00023054"/>
    </source>
</evidence>
<feature type="compositionally biased region" description="Low complexity" evidence="13">
    <location>
        <begin position="172"/>
        <end position="183"/>
    </location>
</feature>
<keyword evidence="10" id="KW-0325">Glycoprotein</keyword>
<evidence type="ECO:0000256" key="12">
    <source>
        <dbReference type="ARBA" id="ARBA00048014"/>
    </source>
</evidence>
<dbReference type="FunFam" id="3.90.550.10:FF:000139">
    <property type="entry name" value="Chitin synthase 8"/>
    <property type="match status" value="1"/>
</dbReference>
<dbReference type="GO" id="GO:0005886">
    <property type="term" value="C:plasma membrane"/>
    <property type="evidence" value="ECO:0007669"/>
    <property type="project" value="UniProtKB-SubCell"/>
</dbReference>
<dbReference type="EC" id="2.4.1.16" evidence="2"/>
<feature type="transmembrane region" description="Helical" evidence="14">
    <location>
        <begin position="266"/>
        <end position="285"/>
    </location>
</feature>
<dbReference type="Gene3D" id="1.10.150.50">
    <property type="entry name" value="Transcription Factor, Ets-1"/>
    <property type="match status" value="2"/>
</dbReference>
<dbReference type="STRING" id="6573.A0A210PQH9"/>
<evidence type="ECO:0000256" key="2">
    <source>
        <dbReference type="ARBA" id="ARBA00012543"/>
    </source>
</evidence>
<feature type="compositionally biased region" description="Polar residues" evidence="13">
    <location>
        <begin position="46"/>
        <end position="65"/>
    </location>
</feature>
<dbReference type="CDD" id="cd04190">
    <property type="entry name" value="Chitin_synth_C"/>
    <property type="match status" value="1"/>
</dbReference>
<evidence type="ECO:0000256" key="3">
    <source>
        <dbReference type="ARBA" id="ARBA00022475"/>
    </source>
</evidence>
<sequence>MTAVQPALLHRSEFVVDVGESDESADTVSSAQTYKHSVTEPFVQTHPVTSLRVETNSQSSSSGDLQDTEQAKAESEDQHSTETNFLVSPAPDIDKSSVESSHNSHPDNMASAFPEHSLSGRTTMTFPNQLPDVYENSCEINRQPADWQWTEGNSKPEYNKLHSTDTRQTGQNSNFTTSNTATSYGTSRQSTDPTCKLSVKEQSKVEREFTKKQRQDTNPSKLVVVFKWMATVFMGLLGLVCLIGSRVSFVAIAVRLQLPDNPENDSYAFTLVTMILLIPNLFNLLRSMWMGLTRKDMPWPSKRSIIWIVGTSVVESFGICLFAFKIFGLQFGVTGIAVSGSVYLAPMIYMIYRRRRSGQPYSVAVSCGIGAVLLMIVVSMAVWRAISIGIKDKKDIWHFGAAILCLTVTWIPKVQKRLISLSTSSGGSVASTTAYTQGEADDSGTYENHVESERFQASQQLENVVENTQNVLVNKETQSFWKSGIIMSACRIPAIIVFSVVLYYFDTDKSFTGGALASFRESWNYLTSDTVAFRMFITNIICTLVGYFLSLVACRINMQRGAFVLPLALSTPGVMAILSGFCSSSYFSVDGMNENVCASDEIQYVVACSVLLFVSVCLSFGWIIWTTGTIIMCSESEVFWSPTYPGVMLHEWLLVSRRNRLTEDQDSAPRVVQKTIVYICTTMYRETRDEMQQLLKSIARVKDAKAHSDKYFESHVFFDGGVKEKTPTDFALQLVSLLPETLGIEPMMCTRSMTAYGMKLSWQLLASGERRQARGMTFTIHLKDNRKVKNKKRWSQIMYMSYVLDFLVKQYIDSSGNPQVDDNNAFILTTDADVNFTPASVEALLDLMTRDRSVGAVCARTHPVGFGPLVWYQKFEYAIGHWFQKAAEHVLGSVLCAPGCFSVYRVSAVRDIVSTYSSNVEKAFEFLTKDMGEDRWFCTLLVQSGWRIEYCAASENETQCPEEFEEFYKQRRRWIASTIANLLLLVREWKIISKFNQRVSLLFTIYQGLLLFSTLIGPSVVILVVSGGLVYAWNVSSVTTIILQCLTCVGFTIICLYFSQTTQMKAAKILTFLYACVMMAVAVGTAQQVVQDLTTNDDGTSSSEVVTISPSDFSVDLPYSLTTLYLGSLISIFLVAGILHLREFTCLIHGFWYLICLPSGYLILNIYSVCNITDRSWGTREEKEKSVVKDTRPWYEIVGETIQKVFLCCQWTAKQTPSDSAPGPVRVRHTSMSESHPKSKGSAGDLPKTVIEEKDNHPEDDLQHSMTHEEPIQEAEDSYFEDDVMPQLLEEWLDNDFKDYIPLFKKHGFDSTLFISAMKEKDLVAIGIKQKAHVTYLMDQITALPDFRIEVNVPENVRDWLRDIGLEQYYGVFKSSKITASKDLEILKSFSRKEIESELKITKAGHVARLLMAIKHLRNPTDEELKRIEVKKQLSSTECYEIEQINQEENFFWRELTDACLKPGSIAFGHNEELKEKLGELRNNFLGISAVANTLWLILLTTLASKSELKVSGTDPVGLVFLTIFGFLLVLQFLCMLVHRLSTFGHFCARAPYRFGHQYNSSWRFSDRSLGLSLSDEDRQALIDAKEGDKKIKARLVARKRNKKRQNVSILDETQHLLKDPHHTSYL</sequence>
<feature type="compositionally biased region" description="Polar residues" evidence="13">
    <location>
        <begin position="26"/>
        <end position="36"/>
    </location>
</feature>
<feature type="transmembrane region" description="Helical" evidence="14">
    <location>
        <begin position="531"/>
        <end position="552"/>
    </location>
</feature>
<feature type="transmembrane region" description="Helical" evidence="14">
    <location>
        <begin position="564"/>
        <end position="587"/>
    </location>
</feature>
<feature type="region of interest" description="Disordered" evidence="13">
    <location>
        <begin position="145"/>
        <end position="194"/>
    </location>
</feature>
<dbReference type="InterPro" id="IPR001660">
    <property type="entry name" value="SAM"/>
</dbReference>
<evidence type="ECO:0000256" key="7">
    <source>
        <dbReference type="ARBA" id="ARBA00022989"/>
    </source>
</evidence>
<feature type="transmembrane region" description="Helical" evidence="14">
    <location>
        <begin position="602"/>
        <end position="625"/>
    </location>
</feature>
<keyword evidence="5" id="KW-0808">Transferase</keyword>
<feature type="compositionally biased region" description="Basic and acidic residues" evidence="13">
    <location>
        <begin position="69"/>
        <end position="80"/>
    </location>
</feature>
<comment type="caution">
    <text evidence="16">The sequence shown here is derived from an EMBL/GenBank/DDBJ whole genome shotgun (WGS) entry which is preliminary data.</text>
</comment>
<dbReference type="Pfam" id="PF03142">
    <property type="entry name" value="Chitin_synth_2"/>
    <property type="match status" value="1"/>
</dbReference>
<feature type="transmembrane region" description="Helical" evidence="14">
    <location>
        <begin position="396"/>
        <end position="412"/>
    </location>
</feature>
<feature type="transmembrane region" description="Helical" evidence="14">
    <location>
        <begin position="305"/>
        <end position="324"/>
    </location>
</feature>
<feature type="region of interest" description="Disordered" evidence="13">
    <location>
        <begin position="18"/>
        <end position="115"/>
    </location>
</feature>
<feature type="transmembrane region" description="Helical" evidence="14">
    <location>
        <begin position="485"/>
        <end position="505"/>
    </location>
</feature>
<comment type="similarity">
    <text evidence="11">Belongs to the chitin synthase family. Class IV subfamily.</text>
</comment>
<feature type="transmembrane region" description="Helical" evidence="14">
    <location>
        <begin position="999"/>
        <end position="1025"/>
    </location>
</feature>
<dbReference type="Pfam" id="PF00536">
    <property type="entry name" value="SAM_1"/>
    <property type="match status" value="1"/>
</dbReference>
<dbReference type="PROSITE" id="PS50105">
    <property type="entry name" value="SAM_DOMAIN"/>
    <property type="match status" value="1"/>
</dbReference>
<dbReference type="InterPro" id="IPR029044">
    <property type="entry name" value="Nucleotide-diphossugar_trans"/>
</dbReference>
<dbReference type="SUPFAM" id="SSF53448">
    <property type="entry name" value="Nucleotide-diphospho-sugar transferases"/>
    <property type="match status" value="1"/>
</dbReference>
<feature type="compositionally biased region" description="Basic and acidic residues" evidence="13">
    <location>
        <begin position="92"/>
        <end position="105"/>
    </location>
</feature>
<dbReference type="PANTHER" id="PTHR22914:SF41">
    <property type="entry name" value="CHITIN SYNTHASE 7"/>
    <property type="match status" value="1"/>
</dbReference>
<comment type="subcellular location">
    <subcellularLocation>
        <location evidence="1">Cell membrane</location>
        <topology evidence="1">Multi-pass membrane protein</topology>
    </subcellularLocation>
</comment>
<feature type="transmembrane region" description="Helical" evidence="14">
    <location>
        <begin position="1119"/>
        <end position="1139"/>
    </location>
</feature>
<dbReference type="GO" id="GO:0004100">
    <property type="term" value="F:chitin synthase activity"/>
    <property type="evidence" value="ECO:0007669"/>
    <property type="project" value="UniProtKB-EC"/>
</dbReference>
<name>A0A210PQH9_MIZYE</name>
<keyword evidence="9 14" id="KW-0472">Membrane</keyword>
<feature type="transmembrane region" description="Helical" evidence="14">
    <location>
        <begin position="1517"/>
        <end position="1539"/>
    </location>
</feature>
<dbReference type="PANTHER" id="PTHR22914">
    <property type="entry name" value="CHITIN SYNTHASE"/>
    <property type="match status" value="1"/>
</dbReference>
<evidence type="ECO:0000256" key="6">
    <source>
        <dbReference type="ARBA" id="ARBA00022692"/>
    </source>
</evidence>
<keyword evidence="6 14" id="KW-0812">Transmembrane</keyword>
<evidence type="ECO:0000256" key="5">
    <source>
        <dbReference type="ARBA" id="ARBA00022679"/>
    </source>
</evidence>
<feature type="transmembrane region" description="Helical" evidence="14">
    <location>
        <begin position="1031"/>
        <end position="1058"/>
    </location>
</feature>
<evidence type="ECO:0000256" key="1">
    <source>
        <dbReference type="ARBA" id="ARBA00004651"/>
    </source>
</evidence>
<evidence type="ECO:0000256" key="9">
    <source>
        <dbReference type="ARBA" id="ARBA00023136"/>
    </source>
</evidence>
<organism evidence="16 17">
    <name type="scientific">Mizuhopecten yessoensis</name>
    <name type="common">Japanese scallop</name>
    <name type="synonym">Patinopecten yessoensis</name>
    <dbReference type="NCBI Taxonomy" id="6573"/>
    <lineage>
        <taxon>Eukaryota</taxon>
        <taxon>Metazoa</taxon>
        <taxon>Spiralia</taxon>
        <taxon>Lophotrochozoa</taxon>
        <taxon>Mollusca</taxon>
        <taxon>Bivalvia</taxon>
        <taxon>Autobranchia</taxon>
        <taxon>Pteriomorphia</taxon>
        <taxon>Pectinida</taxon>
        <taxon>Pectinoidea</taxon>
        <taxon>Pectinidae</taxon>
        <taxon>Mizuhopecten</taxon>
    </lineage>
</organism>
<keyword evidence="8" id="KW-0175">Coiled coil</keyword>
<evidence type="ECO:0000256" key="4">
    <source>
        <dbReference type="ARBA" id="ARBA00022676"/>
    </source>
</evidence>
<accession>A0A210PQH9</accession>
<dbReference type="SMART" id="SM00454">
    <property type="entry name" value="SAM"/>
    <property type="match status" value="2"/>
</dbReference>
<feature type="region of interest" description="Disordered" evidence="13">
    <location>
        <begin position="1215"/>
        <end position="1247"/>
    </location>
</feature>
<evidence type="ECO:0000256" key="14">
    <source>
        <dbReference type="SAM" id="Phobius"/>
    </source>
</evidence>
<keyword evidence="3" id="KW-1003">Cell membrane</keyword>
<gene>
    <name evidence="16" type="ORF">KP79_PYT23161</name>
</gene>
<evidence type="ECO:0000313" key="16">
    <source>
        <dbReference type="EMBL" id="OWF38727.1"/>
    </source>
</evidence>
<keyword evidence="17" id="KW-1185">Reference proteome</keyword>
<dbReference type="InterPro" id="IPR004835">
    <property type="entry name" value="Chitin_synth"/>
</dbReference>
<evidence type="ECO:0000256" key="10">
    <source>
        <dbReference type="ARBA" id="ARBA00023180"/>
    </source>
</evidence>
<feature type="transmembrane region" description="Helical" evidence="14">
    <location>
        <begin position="330"/>
        <end position="351"/>
    </location>
</feature>
<feature type="transmembrane region" description="Helical" evidence="14">
    <location>
        <begin position="363"/>
        <end position="384"/>
    </location>
</feature>
<feature type="transmembrane region" description="Helical" evidence="14">
    <location>
        <begin position="228"/>
        <end position="254"/>
    </location>
</feature>
<comment type="catalytic activity">
    <reaction evidence="12">
        <text>[(1-&gt;4)-N-acetyl-beta-D-glucosaminyl](n) + UDP-N-acetyl-alpha-D-glucosamine = [(1-&gt;4)-N-acetyl-beta-D-glucosaminyl](n+1) + UDP + H(+)</text>
        <dbReference type="Rhea" id="RHEA:16637"/>
        <dbReference type="Rhea" id="RHEA-COMP:9593"/>
        <dbReference type="Rhea" id="RHEA-COMP:9595"/>
        <dbReference type="ChEBI" id="CHEBI:15378"/>
        <dbReference type="ChEBI" id="CHEBI:17029"/>
        <dbReference type="ChEBI" id="CHEBI:57705"/>
        <dbReference type="ChEBI" id="CHEBI:58223"/>
        <dbReference type="EC" id="2.4.1.16"/>
    </reaction>
</comment>
<evidence type="ECO:0000256" key="13">
    <source>
        <dbReference type="SAM" id="MobiDB-lite"/>
    </source>
</evidence>
<evidence type="ECO:0000259" key="15">
    <source>
        <dbReference type="PROSITE" id="PS50105"/>
    </source>
</evidence>
<protein>
    <recommendedName>
        <fullName evidence="2">chitin synthase</fullName>
        <ecNumber evidence="2">2.4.1.16</ecNumber>
    </recommendedName>
</protein>
<proteinExistence type="inferred from homology"/>
<dbReference type="InterPro" id="IPR013761">
    <property type="entry name" value="SAM/pointed_sf"/>
</dbReference>
<dbReference type="EMBL" id="NEDP02005557">
    <property type="protein sequence ID" value="OWF38727.1"/>
    <property type="molecule type" value="Genomic_DNA"/>
</dbReference>
<keyword evidence="4" id="KW-0328">Glycosyltransferase</keyword>
<reference evidence="16 17" key="1">
    <citation type="journal article" date="2017" name="Nat. Ecol. Evol.">
        <title>Scallop genome provides insights into evolution of bilaterian karyotype and development.</title>
        <authorList>
            <person name="Wang S."/>
            <person name="Zhang J."/>
            <person name="Jiao W."/>
            <person name="Li J."/>
            <person name="Xun X."/>
            <person name="Sun Y."/>
            <person name="Guo X."/>
            <person name="Huan P."/>
            <person name="Dong B."/>
            <person name="Zhang L."/>
            <person name="Hu X."/>
            <person name="Sun X."/>
            <person name="Wang J."/>
            <person name="Zhao C."/>
            <person name="Wang Y."/>
            <person name="Wang D."/>
            <person name="Huang X."/>
            <person name="Wang R."/>
            <person name="Lv J."/>
            <person name="Li Y."/>
            <person name="Zhang Z."/>
            <person name="Liu B."/>
            <person name="Lu W."/>
            <person name="Hui Y."/>
            <person name="Liang J."/>
            <person name="Zhou Z."/>
            <person name="Hou R."/>
            <person name="Li X."/>
            <person name="Liu Y."/>
            <person name="Li H."/>
            <person name="Ning X."/>
            <person name="Lin Y."/>
            <person name="Zhao L."/>
            <person name="Xing Q."/>
            <person name="Dou J."/>
            <person name="Li Y."/>
            <person name="Mao J."/>
            <person name="Guo H."/>
            <person name="Dou H."/>
            <person name="Li T."/>
            <person name="Mu C."/>
            <person name="Jiang W."/>
            <person name="Fu Q."/>
            <person name="Fu X."/>
            <person name="Miao Y."/>
            <person name="Liu J."/>
            <person name="Yu Q."/>
            <person name="Li R."/>
            <person name="Liao H."/>
            <person name="Li X."/>
            <person name="Kong Y."/>
            <person name="Jiang Z."/>
            <person name="Chourrout D."/>
            <person name="Li R."/>
            <person name="Bao Z."/>
        </authorList>
    </citation>
    <scope>NUCLEOTIDE SEQUENCE [LARGE SCALE GENOMIC DNA]</scope>
    <source>
        <strain evidence="16 17">PY_sf001</strain>
    </source>
</reference>
<dbReference type="GO" id="GO:0006031">
    <property type="term" value="P:chitin biosynthetic process"/>
    <property type="evidence" value="ECO:0007669"/>
    <property type="project" value="TreeGrafter"/>
</dbReference>
<feature type="transmembrane region" description="Helical" evidence="14">
    <location>
        <begin position="1070"/>
        <end position="1090"/>
    </location>
</feature>
<dbReference type="Proteomes" id="UP000242188">
    <property type="component" value="Unassembled WGS sequence"/>
</dbReference>
<feature type="transmembrane region" description="Helical" evidence="14">
    <location>
        <begin position="1485"/>
        <end position="1505"/>
    </location>
</feature>
<feature type="compositionally biased region" description="Polar residues" evidence="13">
    <location>
        <begin position="184"/>
        <end position="193"/>
    </location>
</feature>
<dbReference type="OrthoDB" id="370884at2759"/>
<keyword evidence="7 14" id="KW-1133">Transmembrane helix</keyword>